<comment type="caution">
    <text evidence="10">The sequence shown here is derived from an EMBL/GenBank/DDBJ whole genome shotgun (WGS) entry which is preliminary data.</text>
</comment>
<keyword evidence="4" id="KW-0145">Chemotaxis</keyword>
<accession>A0ABW2UG31</accession>
<proteinExistence type="predicted"/>
<evidence type="ECO:0000259" key="8">
    <source>
        <dbReference type="PROSITE" id="PS50109"/>
    </source>
</evidence>
<keyword evidence="6" id="KW-0902">Two-component regulatory system</keyword>
<evidence type="ECO:0000256" key="2">
    <source>
        <dbReference type="ARBA" id="ARBA00012438"/>
    </source>
</evidence>
<evidence type="ECO:0000256" key="4">
    <source>
        <dbReference type="ARBA" id="ARBA00022500"/>
    </source>
</evidence>
<evidence type="ECO:0000256" key="1">
    <source>
        <dbReference type="ARBA" id="ARBA00000085"/>
    </source>
</evidence>
<dbReference type="RefSeq" id="WP_377400176.1">
    <property type="nucleotide sequence ID" value="NZ_JBHTFQ010000002.1"/>
</dbReference>
<dbReference type="PROSITE" id="PS50851">
    <property type="entry name" value="CHEW"/>
    <property type="match status" value="1"/>
</dbReference>
<dbReference type="InterPro" id="IPR036097">
    <property type="entry name" value="HisK_dim/P_sf"/>
</dbReference>
<keyword evidence="5" id="KW-0547">Nucleotide-binding</keyword>
<dbReference type="InterPro" id="IPR005467">
    <property type="entry name" value="His_kinase_dom"/>
</dbReference>
<dbReference type="EC" id="2.7.13.3" evidence="2"/>
<dbReference type="PANTHER" id="PTHR43395:SF10">
    <property type="entry name" value="CHEMOTAXIS PROTEIN CHEA"/>
    <property type="match status" value="1"/>
</dbReference>
<evidence type="ECO:0000313" key="11">
    <source>
        <dbReference type="Proteomes" id="UP001596516"/>
    </source>
</evidence>
<comment type="catalytic activity">
    <reaction evidence="1">
        <text>ATP + protein L-histidine = ADP + protein N-phospho-L-histidine.</text>
        <dbReference type="EC" id="2.7.13.3"/>
    </reaction>
</comment>
<keyword evidence="11" id="KW-1185">Reference proteome</keyword>
<dbReference type="PROSITE" id="PS50109">
    <property type="entry name" value="HIS_KIN"/>
    <property type="match status" value="1"/>
</dbReference>
<organism evidence="10 11">
    <name type="scientific">Plastorhodobacter daqingensis</name>
    <dbReference type="NCBI Taxonomy" id="1387281"/>
    <lineage>
        <taxon>Bacteria</taxon>
        <taxon>Pseudomonadati</taxon>
        <taxon>Pseudomonadota</taxon>
        <taxon>Alphaproteobacteria</taxon>
        <taxon>Rhodobacterales</taxon>
        <taxon>Paracoccaceae</taxon>
        <taxon>Plastorhodobacter</taxon>
    </lineage>
</organism>
<evidence type="ECO:0000313" key="10">
    <source>
        <dbReference type="EMBL" id="MFC7703594.1"/>
    </source>
</evidence>
<gene>
    <name evidence="10" type="ORF">ACFQXB_05230</name>
</gene>
<keyword evidence="10" id="KW-0808">Transferase</keyword>
<dbReference type="InterPro" id="IPR004358">
    <property type="entry name" value="Sig_transdc_His_kin-like_C"/>
</dbReference>
<dbReference type="SMART" id="SM00260">
    <property type="entry name" value="CheW"/>
    <property type="match status" value="1"/>
</dbReference>
<dbReference type="SUPFAM" id="SSF47384">
    <property type="entry name" value="Homodimeric domain of signal transducing histidine kinase"/>
    <property type="match status" value="1"/>
</dbReference>
<evidence type="ECO:0000256" key="3">
    <source>
        <dbReference type="ARBA" id="ARBA00021495"/>
    </source>
</evidence>
<dbReference type="InterPro" id="IPR003594">
    <property type="entry name" value="HATPase_dom"/>
</dbReference>
<evidence type="ECO:0000256" key="7">
    <source>
        <dbReference type="ARBA" id="ARBA00035100"/>
    </source>
</evidence>
<dbReference type="InterPro" id="IPR036061">
    <property type="entry name" value="CheW-like_dom_sf"/>
</dbReference>
<dbReference type="GO" id="GO:0004673">
    <property type="term" value="F:protein histidine kinase activity"/>
    <property type="evidence" value="ECO:0007669"/>
    <property type="project" value="UniProtKB-EC"/>
</dbReference>
<evidence type="ECO:0000256" key="5">
    <source>
        <dbReference type="ARBA" id="ARBA00022840"/>
    </source>
</evidence>
<sequence>MVTAAETPSQAGGGDALLRVSSEKIARLMDLVGELSLCMAQVLAGTAAALDDDGFQTRAHRLGMILREVQDAAVELRLVPLDEVFRRLRRMVRELERQTGKKIELLLSGEDTPIDKVVADRLYDPLLHVLRNAADHGLEPPDERRAAGKPETGIIRLSAQQIGSEVRITVADDGRGLRRDKILARARDRGFFGADEEPEDGALWRVILEPGFSTAETVSNLSGRGVGMDVLNTTMRDLRGRIAVDSTAGAGTEVGLFIPVSLAFLDCIIMRQGRRLFATPIDVVAEILQPRPGMLIAPSAGDGIEMVRIRDAFVPLCRLDLFYAHPETACRVAEPGPVPILMVFTTSKGPVAVPVDEVLDRQQVVMKPLTGPLAQVRASWGCALLGSGEIALVLDAERLWQGAGR</sequence>
<dbReference type="SMART" id="SM00387">
    <property type="entry name" value="HATPase_c"/>
    <property type="match status" value="1"/>
</dbReference>
<evidence type="ECO:0000256" key="6">
    <source>
        <dbReference type="ARBA" id="ARBA00023012"/>
    </source>
</evidence>
<dbReference type="Pfam" id="PF01584">
    <property type="entry name" value="CheW"/>
    <property type="match status" value="1"/>
</dbReference>
<dbReference type="InterPro" id="IPR037006">
    <property type="entry name" value="CheA-like_homodim_sf"/>
</dbReference>
<dbReference type="PANTHER" id="PTHR43395">
    <property type="entry name" value="SENSOR HISTIDINE KINASE CHEA"/>
    <property type="match status" value="1"/>
</dbReference>
<dbReference type="SUPFAM" id="SSF50341">
    <property type="entry name" value="CheW-like"/>
    <property type="match status" value="1"/>
</dbReference>
<feature type="domain" description="CheW-like" evidence="9">
    <location>
        <begin position="264"/>
        <end position="405"/>
    </location>
</feature>
<comment type="function">
    <text evidence="7">Involved in the transmission of sensory signals from the chemoreceptors to the flagellar motors. CheA is autophosphorylated; it can transfer its phosphate group to either CheB or CheY.</text>
</comment>
<keyword evidence="5" id="KW-0067">ATP-binding</keyword>
<dbReference type="SUPFAM" id="SSF55874">
    <property type="entry name" value="ATPase domain of HSP90 chaperone/DNA topoisomerase II/histidine kinase"/>
    <property type="match status" value="1"/>
</dbReference>
<dbReference type="InterPro" id="IPR002545">
    <property type="entry name" value="CheW-lke_dom"/>
</dbReference>
<name>A0ABW2UG31_9RHOB</name>
<dbReference type="PRINTS" id="PR00344">
    <property type="entry name" value="BCTRLSENSOR"/>
</dbReference>
<protein>
    <recommendedName>
        <fullName evidence="3">Chemotaxis protein CheA</fullName>
        <ecNumber evidence="2">2.7.13.3</ecNumber>
    </recommendedName>
</protein>
<dbReference type="Gene3D" id="3.30.565.10">
    <property type="entry name" value="Histidine kinase-like ATPase, C-terminal domain"/>
    <property type="match status" value="1"/>
</dbReference>
<dbReference type="InterPro" id="IPR036890">
    <property type="entry name" value="HATPase_C_sf"/>
</dbReference>
<dbReference type="Gene3D" id="2.30.30.40">
    <property type="entry name" value="SH3 Domains"/>
    <property type="match status" value="1"/>
</dbReference>
<dbReference type="InterPro" id="IPR051315">
    <property type="entry name" value="Bact_Chemotaxis_CheA"/>
</dbReference>
<reference evidence="11" key="1">
    <citation type="journal article" date="2019" name="Int. J. Syst. Evol. Microbiol.">
        <title>The Global Catalogue of Microorganisms (GCM) 10K type strain sequencing project: providing services to taxonomists for standard genome sequencing and annotation.</title>
        <authorList>
            <consortium name="The Broad Institute Genomics Platform"/>
            <consortium name="The Broad Institute Genome Sequencing Center for Infectious Disease"/>
            <person name="Wu L."/>
            <person name="Ma J."/>
        </authorList>
    </citation>
    <scope>NUCLEOTIDE SEQUENCE [LARGE SCALE GENOMIC DNA]</scope>
    <source>
        <strain evidence="11">CGMCC 1.12750</strain>
    </source>
</reference>
<dbReference type="Proteomes" id="UP001596516">
    <property type="component" value="Unassembled WGS sequence"/>
</dbReference>
<dbReference type="InterPro" id="IPR004105">
    <property type="entry name" value="CheA-like_dim"/>
</dbReference>
<dbReference type="SMART" id="SM01231">
    <property type="entry name" value="H-kinase_dim"/>
    <property type="match status" value="1"/>
</dbReference>
<dbReference type="Gene3D" id="1.10.287.560">
    <property type="entry name" value="Histidine kinase CheA-like, homodimeric domain"/>
    <property type="match status" value="1"/>
</dbReference>
<dbReference type="EMBL" id="JBHTFQ010000002">
    <property type="protein sequence ID" value="MFC7703594.1"/>
    <property type="molecule type" value="Genomic_DNA"/>
</dbReference>
<evidence type="ECO:0000259" key="9">
    <source>
        <dbReference type="PROSITE" id="PS50851"/>
    </source>
</evidence>
<feature type="domain" description="Histidine kinase" evidence="8">
    <location>
        <begin position="59"/>
        <end position="262"/>
    </location>
</feature>
<dbReference type="Pfam" id="PF02518">
    <property type="entry name" value="HATPase_c"/>
    <property type="match status" value="1"/>
</dbReference>